<protein>
    <recommendedName>
        <fullName evidence="2">NodB homology domain-containing protein</fullName>
    </recommendedName>
</protein>
<dbReference type="SUPFAM" id="SSF88713">
    <property type="entry name" value="Glycoside hydrolase/deacetylase"/>
    <property type="match status" value="1"/>
</dbReference>
<dbReference type="CDD" id="cd10918">
    <property type="entry name" value="CE4_NodB_like_5s_6s"/>
    <property type="match status" value="1"/>
</dbReference>
<evidence type="ECO:0000313" key="4">
    <source>
        <dbReference type="Proteomes" id="UP000651977"/>
    </source>
</evidence>
<dbReference type="InterPro" id="IPR011330">
    <property type="entry name" value="Glyco_hydro/deAcase_b/a-brl"/>
</dbReference>
<gene>
    <name evidence="3" type="ORF">GCM10007414_22790</name>
</gene>
<name>A0ABQ1I3J1_9ALTE</name>
<evidence type="ECO:0000256" key="1">
    <source>
        <dbReference type="ARBA" id="ARBA00022729"/>
    </source>
</evidence>
<keyword evidence="4" id="KW-1185">Reference proteome</keyword>
<sequence length="329" mass="37733">MNLMSNFRGRLKQYFTFKDSVSKRYGNGLYVFNYHRIGNPADTEYDPNVFSCSVDNFEQHLRFYKSNFCMLDENTLLELFRDKSYFDKPYALITFDDGYVDCFDYAFPLLLKHNLSAVFFIVTDFVDGRELAWWDKVAYLLKNTTVKQVQLPHWSKSYPIVRSNIAKSIKGILKAFKDDSSLSIKDKVSFLEQACNVDLPQKVSLYLSWHQIEEMLTAGMGIGSHTLSHPILSHLSDLEQMEELASSKVKLSKALGQTPTLFSYPVGKAGTYNSVSEDLVNKLDYQLAFAFKGGVNTQLDMSLRYNIDRVSVDGDKSVEELARFIFKVI</sequence>
<evidence type="ECO:0000259" key="2">
    <source>
        <dbReference type="PROSITE" id="PS51677"/>
    </source>
</evidence>
<dbReference type="PANTHER" id="PTHR34216">
    <property type="match status" value="1"/>
</dbReference>
<dbReference type="Gene3D" id="3.20.20.370">
    <property type="entry name" value="Glycoside hydrolase/deacetylase"/>
    <property type="match status" value="1"/>
</dbReference>
<feature type="domain" description="NodB homology" evidence="2">
    <location>
        <begin position="89"/>
        <end position="329"/>
    </location>
</feature>
<comment type="caution">
    <text evidence="3">The sequence shown here is derived from an EMBL/GenBank/DDBJ whole genome shotgun (WGS) entry which is preliminary data.</text>
</comment>
<evidence type="ECO:0000313" key="3">
    <source>
        <dbReference type="EMBL" id="GGB08792.1"/>
    </source>
</evidence>
<dbReference type="InterPro" id="IPR051398">
    <property type="entry name" value="Polysacch_Deacetylase"/>
</dbReference>
<keyword evidence="1" id="KW-0732">Signal</keyword>
<dbReference type="Pfam" id="PF01522">
    <property type="entry name" value="Polysacc_deac_1"/>
    <property type="match status" value="1"/>
</dbReference>
<dbReference type="Proteomes" id="UP000651977">
    <property type="component" value="Unassembled WGS sequence"/>
</dbReference>
<proteinExistence type="predicted"/>
<dbReference type="EMBL" id="BMDY01000012">
    <property type="protein sequence ID" value="GGB08792.1"/>
    <property type="molecule type" value="Genomic_DNA"/>
</dbReference>
<organism evidence="3 4">
    <name type="scientific">Agarivorans gilvus</name>
    <dbReference type="NCBI Taxonomy" id="680279"/>
    <lineage>
        <taxon>Bacteria</taxon>
        <taxon>Pseudomonadati</taxon>
        <taxon>Pseudomonadota</taxon>
        <taxon>Gammaproteobacteria</taxon>
        <taxon>Alteromonadales</taxon>
        <taxon>Alteromonadaceae</taxon>
        <taxon>Agarivorans</taxon>
    </lineage>
</organism>
<accession>A0ABQ1I3J1</accession>
<dbReference type="PROSITE" id="PS51677">
    <property type="entry name" value="NODB"/>
    <property type="match status" value="1"/>
</dbReference>
<dbReference type="InterPro" id="IPR002509">
    <property type="entry name" value="NODB_dom"/>
</dbReference>
<reference evidence="4" key="1">
    <citation type="journal article" date="2019" name="Int. J. Syst. Evol. Microbiol.">
        <title>The Global Catalogue of Microorganisms (GCM) 10K type strain sequencing project: providing services to taxonomists for standard genome sequencing and annotation.</title>
        <authorList>
            <consortium name="The Broad Institute Genomics Platform"/>
            <consortium name="The Broad Institute Genome Sequencing Center for Infectious Disease"/>
            <person name="Wu L."/>
            <person name="Ma J."/>
        </authorList>
    </citation>
    <scope>NUCLEOTIDE SEQUENCE [LARGE SCALE GENOMIC DNA]</scope>
    <source>
        <strain evidence="4">CGMCC 1.10131</strain>
    </source>
</reference>
<dbReference type="PANTHER" id="PTHR34216:SF7">
    <property type="entry name" value="POLY-BETA-1,6-N-ACETYL-D-GLUCOSAMINE N-DEACETYLASE"/>
    <property type="match status" value="1"/>
</dbReference>